<feature type="compositionally biased region" description="Basic and acidic residues" evidence="1">
    <location>
        <begin position="122"/>
        <end position="141"/>
    </location>
</feature>
<sequence length="230" mass="24404">MANESLSIHARYPSAFARHLSRASLARHPRSPAPAALVPARSALVPALLLPISRTPLLLPHQIAAKVCLPRHQIEAPRSILRAAVVAMSRPPRPRGASTAGLRQVGSGSSPGREFPLGFEDADARRGDGPEVGDDMSHDRASPATPLRAIHSAAAAPHEVRSAAFSTLGCHRASPATPLRAIRSAAVVRPRRRDLLGRSRTSPATPLRLLLEALHRCVRVTSSARITSGS</sequence>
<accession>A0A3L6RBR8</accession>
<evidence type="ECO:0000313" key="3">
    <source>
        <dbReference type="Proteomes" id="UP000275267"/>
    </source>
</evidence>
<feature type="region of interest" description="Disordered" evidence="1">
    <location>
        <begin position="90"/>
        <end position="143"/>
    </location>
</feature>
<dbReference type="Proteomes" id="UP000275267">
    <property type="component" value="Unassembled WGS sequence"/>
</dbReference>
<dbReference type="AlphaFoldDB" id="A0A3L6RBR8"/>
<reference evidence="3" key="1">
    <citation type="journal article" date="2019" name="Nat. Commun.">
        <title>The genome of broomcorn millet.</title>
        <authorList>
            <person name="Zou C."/>
            <person name="Miki D."/>
            <person name="Li D."/>
            <person name="Tang Q."/>
            <person name="Xiao L."/>
            <person name="Rajput S."/>
            <person name="Deng P."/>
            <person name="Jia W."/>
            <person name="Huang R."/>
            <person name="Zhang M."/>
            <person name="Sun Y."/>
            <person name="Hu J."/>
            <person name="Fu X."/>
            <person name="Schnable P.S."/>
            <person name="Li F."/>
            <person name="Zhang H."/>
            <person name="Feng B."/>
            <person name="Zhu X."/>
            <person name="Liu R."/>
            <person name="Schnable J.C."/>
            <person name="Zhu J.-K."/>
            <person name="Zhang H."/>
        </authorList>
    </citation>
    <scope>NUCLEOTIDE SEQUENCE [LARGE SCALE GENOMIC DNA]</scope>
</reference>
<proteinExistence type="predicted"/>
<organism evidence="2 3">
    <name type="scientific">Panicum miliaceum</name>
    <name type="common">Proso millet</name>
    <name type="synonym">Broomcorn millet</name>
    <dbReference type="NCBI Taxonomy" id="4540"/>
    <lineage>
        <taxon>Eukaryota</taxon>
        <taxon>Viridiplantae</taxon>
        <taxon>Streptophyta</taxon>
        <taxon>Embryophyta</taxon>
        <taxon>Tracheophyta</taxon>
        <taxon>Spermatophyta</taxon>
        <taxon>Magnoliopsida</taxon>
        <taxon>Liliopsida</taxon>
        <taxon>Poales</taxon>
        <taxon>Poaceae</taxon>
        <taxon>PACMAD clade</taxon>
        <taxon>Panicoideae</taxon>
        <taxon>Panicodae</taxon>
        <taxon>Paniceae</taxon>
        <taxon>Panicinae</taxon>
        <taxon>Panicum</taxon>
        <taxon>Panicum sect. Panicum</taxon>
    </lineage>
</organism>
<protein>
    <submittedName>
        <fullName evidence="2">Uncharacterized protein</fullName>
    </submittedName>
</protein>
<keyword evidence="3" id="KW-1185">Reference proteome</keyword>
<comment type="caution">
    <text evidence="2">The sequence shown here is derived from an EMBL/GenBank/DDBJ whole genome shotgun (WGS) entry which is preliminary data.</text>
</comment>
<dbReference type="EMBL" id="PQIB02000009">
    <property type="protein sequence ID" value="RLN00103.1"/>
    <property type="molecule type" value="Genomic_DNA"/>
</dbReference>
<evidence type="ECO:0000256" key="1">
    <source>
        <dbReference type="SAM" id="MobiDB-lite"/>
    </source>
</evidence>
<evidence type="ECO:0000313" key="2">
    <source>
        <dbReference type="EMBL" id="RLN00103.1"/>
    </source>
</evidence>
<name>A0A3L6RBR8_PANMI</name>
<gene>
    <name evidence="2" type="ORF">C2845_PM06G28320</name>
</gene>